<accession>A0ABT5FFY1</accession>
<gene>
    <name evidence="2" type="ORF">PN838_12980</name>
</gene>
<dbReference type="EMBL" id="JAQOMS010000002">
    <property type="protein sequence ID" value="MDC2889520.1"/>
    <property type="molecule type" value="Genomic_DNA"/>
</dbReference>
<feature type="domain" description="Peptidase M24" evidence="1">
    <location>
        <begin position="13"/>
        <end position="126"/>
    </location>
</feature>
<dbReference type="InterPro" id="IPR000994">
    <property type="entry name" value="Pept_M24"/>
</dbReference>
<proteinExistence type="predicted"/>
<dbReference type="PANTHER" id="PTHR46112">
    <property type="entry name" value="AMINOPEPTIDASE"/>
    <property type="match status" value="1"/>
</dbReference>
<dbReference type="SUPFAM" id="SSF55920">
    <property type="entry name" value="Creatinase/aminopeptidase"/>
    <property type="match status" value="1"/>
</dbReference>
<dbReference type="Pfam" id="PF00557">
    <property type="entry name" value="Peptidase_M24"/>
    <property type="match status" value="1"/>
</dbReference>
<name>A0ABT5FFY1_9GAMM</name>
<sequence>MYLNQGTTKPPKNIQHYWDSGRDGGFAAFAAMKPGVTGLEVDQAQTKIMNETGSEYVMWSTGHPVGYVAHDTGPSLSGARSETIRPTALKRLKVGMVFAFDGFHSWKRADGTFKTVSVEEMAVITEQGAEYLIPPQQELILISSDK</sequence>
<evidence type="ECO:0000313" key="2">
    <source>
        <dbReference type="EMBL" id="MDC2889520.1"/>
    </source>
</evidence>
<comment type="caution">
    <text evidence="2">The sequence shown here is derived from an EMBL/GenBank/DDBJ whole genome shotgun (WGS) entry which is preliminary data.</text>
</comment>
<evidence type="ECO:0000259" key="1">
    <source>
        <dbReference type="Pfam" id="PF00557"/>
    </source>
</evidence>
<dbReference type="InterPro" id="IPR050659">
    <property type="entry name" value="Peptidase_M24B"/>
</dbReference>
<organism evidence="2 3">
    <name type="scientific">Psychrosphaera algicola</name>
    <dbReference type="NCBI Taxonomy" id="3023714"/>
    <lineage>
        <taxon>Bacteria</taxon>
        <taxon>Pseudomonadati</taxon>
        <taxon>Pseudomonadota</taxon>
        <taxon>Gammaproteobacteria</taxon>
        <taxon>Alteromonadales</taxon>
        <taxon>Pseudoalteromonadaceae</taxon>
        <taxon>Psychrosphaera</taxon>
    </lineage>
</organism>
<dbReference type="InterPro" id="IPR036005">
    <property type="entry name" value="Creatinase/aminopeptidase-like"/>
</dbReference>
<keyword evidence="3" id="KW-1185">Reference proteome</keyword>
<reference evidence="2 3" key="1">
    <citation type="submission" date="2023-01" db="EMBL/GenBank/DDBJ databases">
        <title>Psychrosphaera sp. nov., isolated from marine algae.</title>
        <authorList>
            <person name="Bayburt H."/>
            <person name="Choi B.J."/>
            <person name="Kim J.M."/>
            <person name="Choi D.G."/>
            <person name="Jeon C.O."/>
        </authorList>
    </citation>
    <scope>NUCLEOTIDE SEQUENCE [LARGE SCALE GENOMIC DNA]</scope>
    <source>
        <strain evidence="2 3">G1-22</strain>
    </source>
</reference>
<dbReference type="Gene3D" id="3.90.230.10">
    <property type="entry name" value="Creatinase/methionine aminopeptidase superfamily"/>
    <property type="match status" value="1"/>
</dbReference>
<dbReference type="Proteomes" id="UP001528411">
    <property type="component" value="Unassembled WGS sequence"/>
</dbReference>
<protein>
    <submittedName>
        <fullName evidence="2">M24 family metallopeptidase</fullName>
    </submittedName>
</protein>
<evidence type="ECO:0000313" key="3">
    <source>
        <dbReference type="Proteomes" id="UP001528411"/>
    </source>
</evidence>
<dbReference type="PANTHER" id="PTHR46112:SF3">
    <property type="entry name" value="AMINOPEPTIDASE YPDF"/>
    <property type="match status" value="1"/>
</dbReference>
<dbReference type="RefSeq" id="WP_272180939.1">
    <property type="nucleotide sequence ID" value="NZ_JAQOMS010000002.1"/>
</dbReference>